<feature type="transmembrane region" description="Helical" evidence="2">
    <location>
        <begin position="35"/>
        <end position="53"/>
    </location>
</feature>
<sequence>MQGGIRRKNDLLPRYRAQSGGNGKNSFLTTPMKKAIIYLIMLAAVFFAVQTLVAESKAPQVSYELEDSGKNTDLAGKTNEKGGLLDAAQKLASSEAQNAQNKPQSGVKVPKEKFNNEVAMQQEVKNLEEHEQEYQKSKNPASKDSKQGVGSDVKADKQQPGYLNEAPVDEQAKKINDKAPYKKTDASKQVDNSKSGKKVVNKAAATADETK</sequence>
<protein>
    <submittedName>
        <fullName evidence="3">LAME_0H12508g1_1</fullName>
    </submittedName>
</protein>
<name>A0A1G4KGQ3_9SACH</name>
<keyword evidence="4" id="KW-1185">Reference proteome</keyword>
<accession>A0A1G4KGQ3</accession>
<evidence type="ECO:0000256" key="2">
    <source>
        <dbReference type="SAM" id="Phobius"/>
    </source>
</evidence>
<evidence type="ECO:0000256" key="1">
    <source>
        <dbReference type="SAM" id="MobiDB-lite"/>
    </source>
</evidence>
<keyword evidence="2" id="KW-0472">Membrane</keyword>
<feature type="compositionally biased region" description="Polar residues" evidence="1">
    <location>
        <begin position="93"/>
        <end position="104"/>
    </location>
</feature>
<feature type="region of interest" description="Disordered" evidence="1">
    <location>
        <begin position="128"/>
        <end position="211"/>
    </location>
</feature>
<evidence type="ECO:0000313" key="4">
    <source>
        <dbReference type="Proteomes" id="UP000191144"/>
    </source>
</evidence>
<feature type="region of interest" description="Disordered" evidence="1">
    <location>
        <begin position="59"/>
        <end position="80"/>
    </location>
</feature>
<feature type="region of interest" description="Disordered" evidence="1">
    <location>
        <begin position="1"/>
        <end position="24"/>
    </location>
</feature>
<feature type="region of interest" description="Disordered" evidence="1">
    <location>
        <begin position="93"/>
        <end position="113"/>
    </location>
</feature>
<evidence type="ECO:0000313" key="3">
    <source>
        <dbReference type="EMBL" id="SCV03697.1"/>
    </source>
</evidence>
<proteinExistence type="predicted"/>
<dbReference type="Proteomes" id="UP000191144">
    <property type="component" value="Chromosome H"/>
</dbReference>
<dbReference type="OrthoDB" id="4069445at2759"/>
<keyword evidence="2" id="KW-0812">Transmembrane</keyword>
<organism evidence="3 4">
    <name type="scientific">Lachancea meyersii CBS 8951</name>
    <dbReference type="NCBI Taxonomy" id="1266667"/>
    <lineage>
        <taxon>Eukaryota</taxon>
        <taxon>Fungi</taxon>
        <taxon>Dikarya</taxon>
        <taxon>Ascomycota</taxon>
        <taxon>Saccharomycotina</taxon>
        <taxon>Saccharomycetes</taxon>
        <taxon>Saccharomycetales</taxon>
        <taxon>Saccharomycetaceae</taxon>
        <taxon>Lachancea</taxon>
    </lineage>
</organism>
<gene>
    <name evidence="3" type="ORF">LAME_0H12508G</name>
</gene>
<dbReference type="AlphaFoldDB" id="A0A1G4KGQ3"/>
<feature type="compositionally biased region" description="Basic and acidic residues" evidence="1">
    <location>
        <begin position="170"/>
        <end position="188"/>
    </location>
</feature>
<reference evidence="4" key="1">
    <citation type="submission" date="2016-03" db="EMBL/GenBank/DDBJ databases">
        <authorList>
            <person name="Devillers Hugo."/>
        </authorList>
    </citation>
    <scope>NUCLEOTIDE SEQUENCE [LARGE SCALE GENOMIC DNA]</scope>
</reference>
<feature type="compositionally biased region" description="Basic and acidic residues" evidence="1">
    <location>
        <begin position="128"/>
        <end position="146"/>
    </location>
</feature>
<dbReference type="EMBL" id="LT598480">
    <property type="protein sequence ID" value="SCV03697.1"/>
    <property type="molecule type" value="Genomic_DNA"/>
</dbReference>
<keyword evidence="2" id="KW-1133">Transmembrane helix</keyword>